<dbReference type="OrthoDB" id="9798157at2"/>
<sequence length="100" mass="11379">MILEIASFQISTGNQIEFEAAFEVAQNILAGMPGYLGHELDRCIEDAGEYRLLVQWRSVEDHMQGFRESPRFAQWRALLSPFFAAPPSALHYERVFSSGK</sequence>
<keyword evidence="2" id="KW-0503">Monooxygenase</keyword>
<gene>
    <name evidence="2" type="ORF">FAZ69_19725</name>
</gene>
<evidence type="ECO:0000259" key="1">
    <source>
        <dbReference type="PROSITE" id="PS51725"/>
    </source>
</evidence>
<proteinExistence type="predicted"/>
<name>A0A4U1I146_9BURK</name>
<comment type="caution">
    <text evidence="2">The sequence shown here is derived from an EMBL/GenBank/DDBJ whole genome shotgun (WGS) entry which is preliminary data.</text>
</comment>
<dbReference type="SUPFAM" id="SSF54909">
    <property type="entry name" value="Dimeric alpha+beta barrel"/>
    <property type="match status" value="1"/>
</dbReference>
<dbReference type="Pfam" id="PF03992">
    <property type="entry name" value="ABM"/>
    <property type="match status" value="1"/>
</dbReference>
<dbReference type="Gene3D" id="3.30.70.100">
    <property type="match status" value="1"/>
</dbReference>
<dbReference type="PROSITE" id="PS51725">
    <property type="entry name" value="ABM"/>
    <property type="match status" value="1"/>
</dbReference>
<evidence type="ECO:0000313" key="2">
    <source>
        <dbReference type="EMBL" id="TKC86867.1"/>
    </source>
</evidence>
<dbReference type="EMBL" id="SWJE01000010">
    <property type="protein sequence ID" value="TKC86867.1"/>
    <property type="molecule type" value="Genomic_DNA"/>
</dbReference>
<dbReference type="AlphaFoldDB" id="A0A4U1I146"/>
<evidence type="ECO:0000313" key="3">
    <source>
        <dbReference type="Proteomes" id="UP000305539"/>
    </source>
</evidence>
<organism evidence="2 3">
    <name type="scientific">Trinickia terrae</name>
    <dbReference type="NCBI Taxonomy" id="2571161"/>
    <lineage>
        <taxon>Bacteria</taxon>
        <taxon>Pseudomonadati</taxon>
        <taxon>Pseudomonadota</taxon>
        <taxon>Betaproteobacteria</taxon>
        <taxon>Burkholderiales</taxon>
        <taxon>Burkholderiaceae</taxon>
        <taxon>Trinickia</taxon>
    </lineage>
</organism>
<keyword evidence="2" id="KW-0560">Oxidoreductase</keyword>
<dbReference type="Proteomes" id="UP000305539">
    <property type="component" value="Unassembled WGS sequence"/>
</dbReference>
<protein>
    <submittedName>
        <fullName evidence="2">Antibiotic biosynthesis monooxygenase</fullName>
    </submittedName>
</protein>
<dbReference type="InterPro" id="IPR007138">
    <property type="entry name" value="ABM_dom"/>
</dbReference>
<reference evidence="2 3" key="1">
    <citation type="submission" date="2019-04" db="EMBL/GenBank/DDBJ databases">
        <title>Trinickia sp. 7GSK02, isolated from subtropical forest soil.</title>
        <authorList>
            <person name="Gao Z.-H."/>
            <person name="Qiu L.-H."/>
        </authorList>
    </citation>
    <scope>NUCLEOTIDE SEQUENCE [LARGE SCALE GENOMIC DNA]</scope>
    <source>
        <strain evidence="2 3">7GSK02</strain>
    </source>
</reference>
<dbReference type="GO" id="GO:0004497">
    <property type="term" value="F:monooxygenase activity"/>
    <property type="evidence" value="ECO:0007669"/>
    <property type="project" value="UniProtKB-KW"/>
</dbReference>
<keyword evidence="3" id="KW-1185">Reference proteome</keyword>
<feature type="domain" description="ABM" evidence="1">
    <location>
        <begin position="2"/>
        <end position="96"/>
    </location>
</feature>
<accession>A0A4U1I146</accession>
<dbReference type="InterPro" id="IPR011008">
    <property type="entry name" value="Dimeric_a/b-barrel"/>
</dbReference>
<dbReference type="RefSeq" id="WP_136896760.1">
    <property type="nucleotide sequence ID" value="NZ_SWJE01000010.1"/>
</dbReference>